<reference evidence="2 3" key="1">
    <citation type="journal article" date="2019" name="Sci. Rep.">
        <title>Orb-weaving spider Araneus ventricosus genome elucidates the spidroin gene catalogue.</title>
        <authorList>
            <person name="Kono N."/>
            <person name="Nakamura H."/>
            <person name="Ohtoshi R."/>
            <person name="Moran D.A.P."/>
            <person name="Shinohara A."/>
            <person name="Yoshida Y."/>
            <person name="Fujiwara M."/>
            <person name="Mori M."/>
            <person name="Tomita M."/>
            <person name="Arakawa K."/>
        </authorList>
    </citation>
    <scope>NUCLEOTIDE SEQUENCE [LARGE SCALE GENOMIC DNA]</scope>
</reference>
<protein>
    <submittedName>
        <fullName evidence="2">Uncharacterized protein</fullName>
    </submittedName>
</protein>
<name>A0A4Y2CIS8_ARAVE</name>
<evidence type="ECO:0000313" key="2">
    <source>
        <dbReference type="EMBL" id="GBM04253.1"/>
    </source>
</evidence>
<dbReference type="AlphaFoldDB" id="A0A4Y2CIS8"/>
<gene>
    <name evidence="2" type="ORF">AVEN_41061_1</name>
</gene>
<proteinExistence type="predicted"/>
<organism evidence="2 3">
    <name type="scientific">Araneus ventricosus</name>
    <name type="common">Orbweaver spider</name>
    <name type="synonym">Epeira ventricosa</name>
    <dbReference type="NCBI Taxonomy" id="182803"/>
    <lineage>
        <taxon>Eukaryota</taxon>
        <taxon>Metazoa</taxon>
        <taxon>Ecdysozoa</taxon>
        <taxon>Arthropoda</taxon>
        <taxon>Chelicerata</taxon>
        <taxon>Arachnida</taxon>
        <taxon>Araneae</taxon>
        <taxon>Araneomorphae</taxon>
        <taxon>Entelegynae</taxon>
        <taxon>Araneoidea</taxon>
        <taxon>Araneidae</taxon>
        <taxon>Araneus</taxon>
    </lineage>
</organism>
<dbReference type="Proteomes" id="UP000499080">
    <property type="component" value="Unassembled WGS sequence"/>
</dbReference>
<evidence type="ECO:0000313" key="3">
    <source>
        <dbReference type="Proteomes" id="UP000499080"/>
    </source>
</evidence>
<sequence length="104" mass="11453">MYCNTSIIQKQLVNDGFAAPDQGPQPPTIGHFQLYTVGPIYGNYSPTRKHQEYVDEKPPDCLLLVTVRASYERGQEVAGDGHTRHAGYSTRADAATVTQRSLDA</sequence>
<feature type="region of interest" description="Disordered" evidence="1">
    <location>
        <begin position="75"/>
        <end position="104"/>
    </location>
</feature>
<dbReference type="EMBL" id="BGPR01000200">
    <property type="protein sequence ID" value="GBM04253.1"/>
    <property type="molecule type" value="Genomic_DNA"/>
</dbReference>
<evidence type="ECO:0000256" key="1">
    <source>
        <dbReference type="SAM" id="MobiDB-lite"/>
    </source>
</evidence>
<comment type="caution">
    <text evidence="2">The sequence shown here is derived from an EMBL/GenBank/DDBJ whole genome shotgun (WGS) entry which is preliminary data.</text>
</comment>
<keyword evidence="3" id="KW-1185">Reference proteome</keyword>
<accession>A0A4Y2CIS8</accession>